<gene>
    <name evidence="4" type="ordered locus">EAE_14950</name>
</gene>
<dbReference type="OrthoDB" id="6520115at2"/>
<reference evidence="4 5" key="1">
    <citation type="journal article" date="2012" name="J. Bacteriol.">
        <title>Complete genome sequence of Enterobacter aerogenes KCTC 2190.</title>
        <authorList>
            <person name="Shin S.H."/>
            <person name="Kim S."/>
            <person name="Kim J.Y."/>
            <person name="Lee S."/>
            <person name="Um Y."/>
            <person name="Oh M.K."/>
            <person name="Kim Y.R."/>
            <person name="Lee J."/>
            <person name="Yang K.S."/>
        </authorList>
    </citation>
    <scope>NUCLEOTIDE SEQUENCE [LARGE SCALE GENOMIC DNA]</scope>
    <source>
        <strain evidence="4 5">KCTC 2190</strain>
    </source>
</reference>
<keyword evidence="5" id="KW-1185">Reference proteome</keyword>
<dbReference type="AlphaFoldDB" id="A0A0H3FQL3"/>
<evidence type="ECO:0000259" key="3">
    <source>
        <dbReference type="Pfam" id="PF07338"/>
    </source>
</evidence>
<sequence length="95" mass="10180">MEINNMKYAALVAGAALFLTANAFSAEILSKEDFAKVEGQYQKIGTISSTGQTAPSDAREELIKKADEKGADVVVLSSGNTDKKLHVSANIYKKK</sequence>
<dbReference type="InterPro" id="IPR025543">
    <property type="entry name" value="Dodecin-like"/>
</dbReference>
<dbReference type="HOGENOM" id="CLU_158602_1_3_6"/>
<dbReference type="NCBIfam" id="NF007400">
    <property type="entry name" value="PRK09929.1"/>
    <property type="match status" value="1"/>
</dbReference>
<dbReference type="Proteomes" id="UP000008881">
    <property type="component" value="Chromosome"/>
</dbReference>
<dbReference type="SUPFAM" id="SSF159871">
    <property type="entry name" value="YdgH-like"/>
    <property type="match status" value="1"/>
</dbReference>
<evidence type="ECO:0000313" key="5">
    <source>
        <dbReference type="Proteomes" id="UP000008881"/>
    </source>
</evidence>
<organism evidence="4 5">
    <name type="scientific">Klebsiella aerogenes (strain ATCC 13048 / DSM 30053 / CCUG 1429 / JCM 1235 / KCTC 2190 / NBRC 13534 / NCIMB 10102 / NCTC 10006 / CDC 819-56)</name>
    <name type="common">Enterobacter aerogenes</name>
    <dbReference type="NCBI Taxonomy" id="1028307"/>
    <lineage>
        <taxon>Bacteria</taxon>
        <taxon>Pseudomonadati</taxon>
        <taxon>Pseudomonadota</taxon>
        <taxon>Gammaproteobacteria</taxon>
        <taxon>Enterobacterales</taxon>
        <taxon>Enterobacteriaceae</taxon>
        <taxon>Klebsiella/Raoultella group</taxon>
        <taxon>Klebsiella</taxon>
    </lineage>
</organism>
<evidence type="ECO:0000256" key="1">
    <source>
        <dbReference type="ARBA" id="ARBA00022729"/>
    </source>
</evidence>
<dbReference type="InterPro" id="IPR036275">
    <property type="entry name" value="YdgH-like_sf"/>
</dbReference>
<feature type="signal peptide" evidence="2">
    <location>
        <begin position="1"/>
        <end position="25"/>
    </location>
</feature>
<keyword evidence="1 2" id="KW-0732">Signal</keyword>
<feature type="chain" id="PRO_5002609539" description="YdgH/BhsA/McbA-like domain-containing protein" evidence="2">
    <location>
        <begin position="26"/>
        <end position="95"/>
    </location>
</feature>
<dbReference type="eggNOG" id="ENOG50333GR">
    <property type="taxonomic scope" value="Bacteria"/>
</dbReference>
<dbReference type="Pfam" id="PF07338">
    <property type="entry name" value="YdgH_BhsA-like"/>
    <property type="match status" value="1"/>
</dbReference>
<evidence type="ECO:0000256" key="2">
    <source>
        <dbReference type="SAM" id="SignalP"/>
    </source>
</evidence>
<dbReference type="InterPro" id="IPR010854">
    <property type="entry name" value="YdgH/BhsA/McbA-like_dom"/>
</dbReference>
<accession>A0A0H3FQL3</accession>
<protein>
    <recommendedName>
        <fullName evidence="3">YdgH/BhsA/McbA-like domain-containing protein</fullName>
    </recommendedName>
</protein>
<dbReference type="KEGG" id="eae:EAE_14950"/>
<feature type="domain" description="YdgH/BhsA/McbA-like" evidence="3">
    <location>
        <begin position="41"/>
        <end position="93"/>
    </location>
</feature>
<dbReference type="Gene3D" id="3.30.1660.10">
    <property type="entry name" value="Flavin-binding protein dodecin"/>
    <property type="match status" value="1"/>
</dbReference>
<dbReference type="PATRIC" id="fig|1028307.3.peg.2987"/>
<dbReference type="EMBL" id="CP002824">
    <property type="protein sequence ID" value="AEG97903.1"/>
    <property type="molecule type" value="Genomic_DNA"/>
</dbReference>
<name>A0A0H3FQL3_KLEAK</name>
<proteinExistence type="predicted"/>
<evidence type="ECO:0000313" key="4">
    <source>
        <dbReference type="EMBL" id="AEG97903.1"/>
    </source>
</evidence>